<protein>
    <recommendedName>
        <fullName evidence="6">Acetyl-CoA synthetase-like protein</fullName>
    </recommendedName>
</protein>
<dbReference type="Pfam" id="PF00501">
    <property type="entry name" value="AMP-binding"/>
    <property type="match status" value="1"/>
</dbReference>
<accession>R4XG06</accession>
<reference evidence="4 5" key="1">
    <citation type="journal article" date="2013" name="MBio">
        <title>Genome sequencing of the plant pathogen Taphrina deformans, the causal agent of peach leaf curl.</title>
        <authorList>
            <person name="Cisse O.H."/>
            <person name="Almeida J.M.G.C.F."/>
            <person name="Fonseca A."/>
            <person name="Kumar A.A."/>
            <person name="Salojaervi J."/>
            <person name="Overmyer K."/>
            <person name="Hauser P.M."/>
            <person name="Pagni M."/>
        </authorList>
    </citation>
    <scope>NUCLEOTIDE SEQUENCE [LARGE SCALE GENOMIC DNA]</scope>
    <source>
        <strain evidence="5">PYCC 5710 / ATCC 11124 / CBS 356.35 / IMI 108563 / JCM 9778 / NBRC 8474</strain>
    </source>
</reference>
<dbReference type="VEuPathDB" id="FungiDB:TAPDE_005157"/>
<sequence length="414" mass="45176">DEIYTLYTSGTTGAPKGVSRLSSSYAVHLKQSIRTLMNLRPGDVMFCASDIGWVVGHTYIVYAPLLGGCTSVLFEGKVPMRNGTEVWRICEEWRVNVLFCAPTALRALRGSDPDHTEVRRRDLRGLRNLMLAGERSEPSIVVAYSDALQAHVGKQFRVVDNYWSSESGSPITGVLQSLDDKPHGKPGSAGPPTPGYDIRIVDDSGEELPIGSEGNIVLKTPLPPSMLTRLWRDTNNRFEASYLRRFKGRWFDTGDAGKIDHDGFVHILSRSDDIINVAAHRLSTGAFEAVIATVPGVSESCVVGMPDAIKGHVPIAFVVAQSKPDFEGINKAVREEIGNIASLAGIVWLKTPLPKTRSGKTLRRTCRAYVENAINGEPDKSVEVPATIEDPSVLKEVQRAVNEFVATRGGKAKL</sequence>
<feature type="region of interest" description="Disordered" evidence="1">
    <location>
        <begin position="173"/>
        <end position="195"/>
    </location>
</feature>
<dbReference type="Gene3D" id="3.40.50.12780">
    <property type="entry name" value="N-terminal domain of ligase-like"/>
    <property type="match status" value="1"/>
</dbReference>
<dbReference type="STRING" id="1097556.R4XG06"/>
<comment type="caution">
    <text evidence="4">The sequence shown here is derived from an EMBL/GenBank/DDBJ whole genome shotgun (WGS) entry which is preliminary data.</text>
</comment>
<evidence type="ECO:0000256" key="1">
    <source>
        <dbReference type="SAM" id="MobiDB-lite"/>
    </source>
</evidence>
<dbReference type="InterPro" id="IPR025110">
    <property type="entry name" value="AMP-bd_C"/>
</dbReference>
<dbReference type="GO" id="GO:0050218">
    <property type="term" value="F:propionate-CoA ligase activity"/>
    <property type="evidence" value="ECO:0007669"/>
    <property type="project" value="TreeGrafter"/>
</dbReference>
<evidence type="ECO:0000259" key="2">
    <source>
        <dbReference type="Pfam" id="PF00501"/>
    </source>
</evidence>
<dbReference type="InterPro" id="IPR000873">
    <property type="entry name" value="AMP-dep_synth/lig_dom"/>
</dbReference>
<evidence type="ECO:0000259" key="3">
    <source>
        <dbReference type="Pfam" id="PF13193"/>
    </source>
</evidence>
<evidence type="ECO:0000313" key="4">
    <source>
        <dbReference type="EMBL" id="CCG84645.1"/>
    </source>
</evidence>
<evidence type="ECO:0008006" key="6">
    <source>
        <dbReference type="Google" id="ProtNLM"/>
    </source>
</evidence>
<dbReference type="EMBL" id="CAHR02000280">
    <property type="protein sequence ID" value="CCG84645.1"/>
    <property type="molecule type" value="Genomic_DNA"/>
</dbReference>
<dbReference type="InterPro" id="IPR045851">
    <property type="entry name" value="AMP-bd_C_sf"/>
</dbReference>
<name>R4XG06_TAPDE</name>
<proteinExistence type="predicted"/>
<evidence type="ECO:0000313" key="5">
    <source>
        <dbReference type="Proteomes" id="UP000013776"/>
    </source>
</evidence>
<feature type="domain" description="AMP-dependent synthetase/ligase" evidence="2">
    <location>
        <begin position="3"/>
        <end position="221"/>
    </location>
</feature>
<dbReference type="OrthoDB" id="1706066at2759"/>
<organism evidence="4 5">
    <name type="scientific">Taphrina deformans (strain PYCC 5710 / ATCC 11124 / CBS 356.35 / IMI 108563 / JCM 9778 / NBRC 8474)</name>
    <name type="common">Peach leaf curl fungus</name>
    <name type="synonym">Lalaria deformans</name>
    <dbReference type="NCBI Taxonomy" id="1097556"/>
    <lineage>
        <taxon>Eukaryota</taxon>
        <taxon>Fungi</taxon>
        <taxon>Dikarya</taxon>
        <taxon>Ascomycota</taxon>
        <taxon>Taphrinomycotina</taxon>
        <taxon>Taphrinomycetes</taxon>
        <taxon>Taphrinales</taxon>
        <taxon>Taphrinaceae</taxon>
        <taxon>Taphrina</taxon>
    </lineage>
</organism>
<dbReference type="SUPFAM" id="SSF56801">
    <property type="entry name" value="Acetyl-CoA synthetase-like"/>
    <property type="match status" value="1"/>
</dbReference>
<dbReference type="eggNOG" id="KOG1175">
    <property type="taxonomic scope" value="Eukaryota"/>
</dbReference>
<dbReference type="InterPro" id="IPR042099">
    <property type="entry name" value="ANL_N_sf"/>
</dbReference>
<feature type="domain" description="AMP-binding enzyme C-terminal" evidence="3">
    <location>
        <begin position="287"/>
        <end position="360"/>
    </location>
</feature>
<dbReference type="Proteomes" id="UP000013776">
    <property type="component" value="Unassembled WGS sequence"/>
</dbReference>
<dbReference type="AlphaFoldDB" id="R4XG06"/>
<gene>
    <name evidence="4" type="ORF">TAPDE_005157</name>
</gene>
<dbReference type="PANTHER" id="PTHR43347:SF3">
    <property type="entry name" value="ACYL-COA SYNTHETASE SHORT-CHAIN FAMILY MEMBER 3, MITOCHONDRIAL"/>
    <property type="match status" value="1"/>
</dbReference>
<dbReference type="Gene3D" id="3.30.300.30">
    <property type="match status" value="1"/>
</dbReference>
<feature type="non-terminal residue" evidence="4">
    <location>
        <position position="1"/>
    </location>
</feature>
<dbReference type="PANTHER" id="PTHR43347">
    <property type="entry name" value="ACYL-COA SYNTHETASE"/>
    <property type="match status" value="1"/>
</dbReference>
<keyword evidence="5" id="KW-1185">Reference proteome</keyword>
<dbReference type="Pfam" id="PF13193">
    <property type="entry name" value="AMP-binding_C"/>
    <property type="match status" value="1"/>
</dbReference>